<protein>
    <submittedName>
        <fullName evidence="2">Uncharacterized protein</fullName>
    </submittedName>
</protein>
<proteinExistence type="predicted"/>
<name>A0A4Y1RYZ2_PRUDU</name>
<feature type="non-terminal residue" evidence="2">
    <location>
        <position position="1"/>
    </location>
</feature>
<sequence length="162" mass="17846">VERVLSLVSANSPRLLFLCTFQNDMNNTLTLAMEANFDRMDALLAQILKRVKAFDFKISLALKQHSMFSAILAPCDAVLDDLVPIFGVVIIKGQACGNLVFGFFVAHADSMHMVISTALFVEPSSFDVGLIFFNTALHVGPPHSRSHVEPSPHRSQTFKPNT</sequence>
<reference evidence="2" key="1">
    <citation type="journal article" date="2019" name="Science">
        <title>Mutation of a bHLH transcription factor allowed almond domestication.</title>
        <authorList>
            <person name="Sanchez-Perez R."/>
            <person name="Pavan S."/>
            <person name="Mazzeo R."/>
            <person name="Moldovan C."/>
            <person name="Aiese Cigliano R."/>
            <person name="Del Cueto J."/>
            <person name="Ricciardi F."/>
            <person name="Lotti C."/>
            <person name="Ricciardi L."/>
            <person name="Dicenta F."/>
            <person name="Lopez-Marques R.L."/>
            <person name="Lindberg Moller B."/>
        </authorList>
    </citation>
    <scope>NUCLEOTIDE SEQUENCE</scope>
</reference>
<feature type="compositionally biased region" description="Polar residues" evidence="1">
    <location>
        <begin position="153"/>
        <end position="162"/>
    </location>
</feature>
<evidence type="ECO:0000256" key="1">
    <source>
        <dbReference type="SAM" id="MobiDB-lite"/>
    </source>
</evidence>
<dbReference type="AlphaFoldDB" id="A0A4Y1RYZ2"/>
<gene>
    <name evidence="2" type="ORF">Prudu_022210</name>
</gene>
<dbReference type="EMBL" id="AP019304">
    <property type="protein sequence ID" value="BBH09654.1"/>
    <property type="molecule type" value="Genomic_DNA"/>
</dbReference>
<evidence type="ECO:0000313" key="2">
    <source>
        <dbReference type="EMBL" id="BBH09654.1"/>
    </source>
</evidence>
<feature type="region of interest" description="Disordered" evidence="1">
    <location>
        <begin position="143"/>
        <end position="162"/>
    </location>
</feature>
<accession>A0A4Y1RYZ2</accession>
<organism evidence="2">
    <name type="scientific">Prunus dulcis</name>
    <name type="common">Almond</name>
    <name type="synonym">Amygdalus dulcis</name>
    <dbReference type="NCBI Taxonomy" id="3755"/>
    <lineage>
        <taxon>Eukaryota</taxon>
        <taxon>Viridiplantae</taxon>
        <taxon>Streptophyta</taxon>
        <taxon>Embryophyta</taxon>
        <taxon>Tracheophyta</taxon>
        <taxon>Spermatophyta</taxon>
        <taxon>Magnoliopsida</taxon>
        <taxon>eudicotyledons</taxon>
        <taxon>Gunneridae</taxon>
        <taxon>Pentapetalae</taxon>
        <taxon>rosids</taxon>
        <taxon>fabids</taxon>
        <taxon>Rosales</taxon>
        <taxon>Rosaceae</taxon>
        <taxon>Amygdaloideae</taxon>
        <taxon>Amygdaleae</taxon>
        <taxon>Prunus</taxon>
    </lineage>
</organism>